<name>A0A449BCU3_HAPAX</name>
<accession>A0A449BCU3</accession>
<comment type="PTM">
    <text evidence="9">4'-phosphopantetheine is transferred from CoA to a specific serine of apo-ACP by acpS.</text>
</comment>
<dbReference type="AlphaFoldDB" id="A0A449BCU3"/>
<keyword evidence="3 7" id="KW-0597">Phosphoprotein</keyword>
<dbReference type="InterPro" id="IPR003231">
    <property type="entry name" value="ACP"/>
</dbReference>
<dbReference type="InterPro" id="IPR009081">
    <property type="entry name" value="PP-bd_ACP"/>
</dbReference>
<feature type="modified residue" description="O-(pantetheine 4'-phosphoryl)serine" evidence="7">
    <location>
        <position position="35"/>
    </location>
</feature>
<evidence type="ECO:0000256" key="9">
    <source>
        <dbReference type="RuleBase" id="RU003545"/>
    </source>
</evidence>
<keyword evidence="5 7" id="KW-0443">Lipid metabolism</keyword>
<comment type="PTM">
    <text evidence="7">4'-phosphopantetheine is transferred from CoA to a specific serine of apo-ACP by AcpS. This modification is essential for activity because fatty acids are bound in thioester linkage to the sulfhydryl of the prosthetic group.</text>
</comment>
<feature type="domain" description="Carrier" evidence="10">
    <location>
        <begin position="1"/>
        <end position="75"/>
    </location>
</feature>
<comment type="subcellular location">
    <subcellularLocation>
        <location evidence="7">Cytoplasm</location>
    </subcellularLocation>
</comment>
<comment type="function">
    <text evidence="7 9">Carrier of the growing fatty acid chain in fatty acid biosynthesis.</text>
</comment>
<keyword evidence="6 7" id="KW-0275">Fatty acid biosynthesis</keyword>
<proteinExistence type="inferred from homology"/>
<evidence type="ECO:0000256" key="1">
    <source>
        <dbReference type="ARBA" id="ARBA00022450"/>
    </source>
</evidence>
<sequence>MIFERIKELVVQEMNIPAEKVSLESRIAEDLGADSIDAIELIMGVEEEFDIEISDDEAMNIKTIGDLVAVITKLKA</sequence>
<dbReference type="PANTHER" id="PTHR20863:SF76">
    <property type="entry name" value="CARRIER DOMAIN-CONTAINING PROTEIN"/>
    <property type="match status" value="1"/>
</dbReference>
<keyword evidence="2 7" id="KW-0444">Lipid biosynthesis</keyword>
<dbReference type="GO" id="GO:0005829">
    <property type="term" value="C:cytosol"/>
    <property type="evidence" value="ECO:0007669"/>
    <property type="project" value="TreeGrafter"/>
</dbReference>
<evidence type="ECO:0000313" key="12">
    <source>
        <dbReference type="Proteomes" id="UP000289841"/>
    </source>
</evidence>
<dbReference type="GO" id="GO:0009245">
    <property type="term" value="P:lipid A biosynthetic process"/>
    <property type="evidence" value="ECO:0007669"/>
    <property type="project" value="TreeGrafter"/>
</dbReference>
<dbReference type="EMBL" id="LR215048">
    <property type="protein sequence ID" value="VEU80269.1"/>
    <property type="molecule type" value="Genomic_DNA"/>
</dbReference>
<dbReference type="HAMAP" id="MF_01217">
    <property type="entry name" value="Acyl_carrier"/>
    <property type="match status" value="1"/>
</dbReference>
<evidence type="ECO:0000256" key="3">
    <source>
        <dbReference type="ARBA" id="ARBA00022553"/>
    </source>
</evidence>
<evidence type="ECO:0000256" key="8">
    <source>
        <dbReference type="NCBIfam" id="TIGR00517"/>
    </source>
</evidence>
<evidence type="ECO:0000256" key="5">
    <source>
        <dbReference type="ARBA" id="ARBA00023098"/>
    </source>
</evidence>
<dbReference type="GO" id="GO:0000036">
    <property type="term" value="F:acyl carrier activity"/>
    <property type="evidence" value="ECO:0007669"/>
    <property type="project" value="UniProtKB-UniRule"/>
</dbReference>
<evidence type="ECO:0000256" key="2">
    <source>
        <dbReference type="ARBA" id="ARBA00022516"/>
    </source>
</evidence>
<reference evidence="11 12" key="1">
    <citation type="submission" date="2019-01" db="EMBL/GenBank/DDBJ databases">
        <authorList>
            <consortium name="Pathogen Informatics"/>
        </authorList>
    </citation>
    <scope>NUCLEOTIDE SEQUENCE [LARGE SCALE GENOMIC DNA]</scope>
    <source>
        <strain evidence="11 12">NCTC10138</strain>
    </source>
</reference>
<gene>
    <name evidence="7 11" type="primary">acpP</name>
    <name evidence="11" type="ORF">NCTC10138_00637</name>
</gene>
<dbReference type="OrthoDB" id="9804551at2"/>
<dbReference type="PANTHER" id="PTHR20863">
    <property type="entry name" value="ACYL CARRIER PROTEIN"/>
    <property type="match status" value="1"/>
</dbReference>
<organism evidence="11 12">
    <name type="scientific">Haploplasma axanthum</name>
    <name type="common">Acholeplasma axanthum</name>
    <dbReference type="NCBI Taxonomy" id="29552"/>
    <lineage>
        <taxon>Bacteria</taxon>
        <taxon>Bacillati</taxon>
        <taxon>Mycoplasmatota</taxon>
        <taxon>Mollicutes</taxon>
        <taxon>Acholeplasmatales</taxon>
        <taxon>Acholeplasmataceae</taxon>
        <taxon>Haploplasma</taxon>
    </lineage>
</organism>
<dbReference type="RefSeq" id="WP_026390767.1">
    <property type="nucleotide sequence ID" value="NZ_LR215048.1"/>
</dbReference>
<dbReference type="NCBIfam" id="NF002150">
    <property type="entry name" value="PRK00982.1-4"/>
    <property type="match status" value="1"/>
</dbReference>
<protein>
    <recommendedName>
        <fullName evidence="7 8">Acyl carrier protein</fullName>
        <shortName evidence="7">ACP</shortName>
    </recommendedName>
</protein>
<evidence type="ECO:0000313" key="11">
    <source>
        <dbReference type="EMBL" id="VEU80269.1"/>
    </source>
</evidence>
<dbReference type="PROSITE" id="PS50075">
    <property type="entry name" value="CARRIER"/>
    <property type="match status" value="1"/>
</dbReference>
<dbReference type="NCBIfam" id="TIGR00517">
    <property type="entry name" value="acyl_carrier"/>
    <property type="match status" value="1"/>
</dbReference>
<dbReference type="InterPro" id="IPR036736">
    <property type="entry name" value="ACP-like_sf"/>
</dbReference>
<evidence type="ECO:0000256" key="4">
    <source>
        <dbReference type="ARBA" id="ARBA00022832"/>
    </source>
</evidence>
<dbReference type="InterPro" id="IPR006162">
    <property type="entry name" value="Ppantetheine_attach_site"/>
</dbReference>
<keyword evidence="1 7" id="KW-0596">Phosphopantetheine</keyword>
<evidence type="ECO:0000259" key="10">
    <source>
        <dbReference type="PROSITE" id="PS50075"/>
    </source>
</evidence>
<dbReference type="UniPathway" id="UPA00094"/>
<dbReference type="GO" id="GO:0000035">
    <property type="term" value="F:acyl binding"/>
    <property type="evidence" value="ECO:0007669"/>
    <property type="project" value="TreeGrafter"/>
</dbReference>
<dbReference type="Gene3D" id="1.10.1200.10">
    <property type="entry name" value="ACP-like"/>
    <property type="match status" value="1"/>
</dbReference>
<dbReference type="NCBIfam" id="NF002148">
    <property type="entry name" value="PRK00982.1-2"/>
    <property type="match status" value="1"/>
</dbReference>
<dbReference type="PROSITE" id="PS00012">
    <property type="entry name" value="PHOSPHOPANTETHEINE"/>
    <property type="match status" value="1"/>
</dbReference>
<keyword evidence="12" id="KW-1185">Reference proteome</keyword>
<comment type="pathway">
    <text evidence="7 9">Lipid metabolism; fatty acid biosynthesis.</text>
</comment>
<dbReference type="SUPFAM" id="SSF47336">
    <property type="entry name" value="ACP-like"/>
    <property type="match status" value="1"/>
</dbReference>
<dbReference type="Proteomes" id="UP000289841">
    <property type="component" value="Chromosome"/>
</dbReference>
<comment type="similarity">
    <text evidence="7">Belongs to the acyl carrier protein (ACP) family.</text>
</comment>
<evidence type="ECO:0000256" key="7">
    <source>
        <dbReference type="HAMAP-Rule" id="MF_01217"/>
    </source>
</evidence>
<dbReference type="GO" id="GO:0016020">
    <property type="term" value="C:membrane"/>
    <property type="evidence" value="ECO:0007669"/>
    <property type="project" value="GOC"/>
</dbReference>
<dbReference type="STRING" id="1278311.GCA_000428705_01315"/>
<dbReference type="KEGG" id="aaxa:NCTC10138_00637"/>
<keyword evidence="7" id="KW-0963">Cytoplasm</keyword>
<evidence type="ECO:0000256" key="6">
    <source>
        <dbReference type="ARBA" id="ARBA00023160"/>
    </source>
</evidence>
<keyword evidence="4 7" id="KW-0276">Fatty acid metabolism</keyword>
<dbReference type="Pfam" id="PF00550">
    <property type="entry name" value="PP-binding"/>
    <property type="match status" value="1"/>
</dbReference>